<accession>A0A835YKU2</accession>
<evidence type="ECO:0000313" key="4">
    <source>
        <dbReference type="EMBL" id="KAG5177197.1"/>
    </source>
</evidence>
<keyword evidence="2" id="KW-0472">Membrane</keyword>
<name>A0A835YKU2_9STRA</name>
<dbReference type="AlphaFoldDB" id="A0A835YKU2"/>
<dbReference type="OrthoDB" id="38237at2759"/>
<dbReference type="PANTHER" id="PTHR32026:SF10">
    <property type="entry name" value="METHYLTRANSFERASE-LIKE PROTEIN 24-RELATED"/>
    <property type="match status" value="1"/>
</dbReference>
<protein>
    <submittedName>
        <fullName evidence="4">Methyltransferase domain-containing protein</fullName>
    </submittedName>
</protein>
<proteinExistence type="predicted"/>
<reference evidence="4" key="1">
    <citation type="submission" date="2021-02" db="EMBL/GenBank/DDBJ databases">
        <title>First Annotated Genome of the Yellow-green Alga Tribonema minus.</title>
        <authorList>
            <person name="Mahan K.M."/>
        </authorList>
    </citation>
    <scope>NUCLEOTIDE SEQUENCE</scope>
    <source>
        <strain evidence="4">UTEX B ZZ1240</strain>
    </source>
</reference>
<keyword evidence="2" id="KW-0812">Transmembrane</keyword>
<dbReference type="InterPro" id="IPR026913">
    <property type="entry name" value="METTL24"/>
</dbReference>
<dbReference type="EMBL" id="JAFCMP010000527">
    <property type="protein sequence ID" value="KAG5177197.1"/>
    <property type="molecule type" value="Genomic_DNA"/>
</dbReference>
<dbReference type="GO" id="GO:0008168">
    <property type="term" value="F:methyltransferase activity"/>
    <property type="evidence" value="ECO:0007669"/>
    <property type="project" value="UniProtKB-KW"/>
</dbReference>
<feature type="region of interest" description="Disordered" evidence="1">
    <location>
        <begin position="1"/>
        <end position="44"/>
    </location>
</feature>
<evidence type="ECO:0000256" key="2">
    <source>
        <dbReference type="SAM" id="Phobius"/>
    </source>
</evidence>
<dbReference type="PANTHER" id="PTHR32026">
    <property type="entry name" value="METHYLTRANSFERASE-LIKE PROTEIN 24"/>
    <property type="match status" value="1"/>
</dbReference>
<evidence type="ECO:0000256" key="1">
    <source>
        <dbReference type="SAM" id="MobiDB-lite"/>
    </source>
</evidence>
<sequence length="567" mass="59763">MDNIAGQGEVEGGIEVEDGSSSGDSSGSSGRPAATTGTPGAAAAAAAPAAAAQHGIENPYRPAAARRRGLPARALFGLARTLWRCYVCTALVVLTLLVAGAVALVASALSMWAAHQEFITKGGSGPQPLSPFLESAATAMEVMTGGPYNYTLAQQQRASAGAGAAGVKYEDSHDAAAAAAADAANSTDPQCARLFMESTRRWTQRVCDRRADTRAAYANIRQPTWDPWEPEFDCEVRDRVGLDAFAGIKPRVMCSAALLAKASSCLAYSFGDSGIDGFLGALLRLAPNCEASLAAAAAAAPSKLPSLSNYDVHVFDPAERAKWLHAKTAKSAGYSFHLLGLGTQAQQEQGAAFRGGALLTLQRIMADLGHAGRAIHVLKLDCDGCALGALQEQVFAPMARAELRVHNVQAMEMRAERVMGLRMQPMSVLDNQPNPMARMGAFFEGADAAGLRTYHKDGNHLGCTGILCADYAFVSAEWARMAFHDSHCPATVASPEELGPLRARLPCRYRCNSYGRASAAGSSALVRQADGLHGIVQLQQLPAALTRAPGVRDIGHMRKFPCVRVDR</sequence>
<dbReference type="GO" id="GO:0032259">
    <property type="term" value="P:methylation"/>
    <property type="evidence" value="ECO:0007669"/>
    <property type="project" value="UniProtKB-KW"/>
</dbReference>
<dbReference type="Pfam" id="PF13383">
    <property type="entry name" value="Methyltransf_22"/>
    <property type="match status" value="1"/>
</dbReference>
<feature type="transmembrane region" description="Helical" evidence="2">
    <location>
        <begin position="85"/>
        <end position="112"/>
    </location>
</feature>
<keyword evidence="5" id="KW-1185">Reference proteome</keyword>
<keyword evidence="2" id="KW-1133">Transmembrane helix</keyword>
<gene>
    <name evidence="4" type="ORF">JKP88DRAFT_350751</name>
</gene>
<keyword evidence="4" id="KW-0808">Transferase</keyword>
<comment type="caution">
    <text evidence="4">The sequence shown here is derived from an EMBL/GenBank/DDBJ whole genome shotgun (WGS) entry which is preliminary data.</text>
</comment>
<evidence type="ECO:0000313" key="5">
    <source>
        <dbReference type="Proteomes" id="UP000664859"/>
    </source>
</evidence>
<keyword evidence="4" id="KW-0489">Methyltransferase</keyword>
<evidence type="ECO:0000259" key="3">
    <source>
        <dbReference type="Pfam" id="PF13383"/>
    </source>
</evidence>
<dbReference type="InterPro" id="IPR025714">
    <property type="entry name" value="Methyltranfer_dom"/>
</dbReference>
<organism evidence="4 5">
    <name type="scientific">Tribonema minus</name>
    <dbReference type="NCBI Taxonomy" id="303371"/>
    <lineage>
        <taxon>Eukaryota</taxon>
        <taxon>Sar</taxon>
        <taxon>Stramenopiles</taxon>
        <taxon>Ochrophyta</taxon>
        <taxon>PX clade</taxon>
        <taxon>Xanthophyceae</taxon>
        <taxon>Tribonematales</taxon>
        <taxon>Tribonemataceae</taxon>
        <taxon>Tribonema</taxon>
    </lineage>
</organism>
<dbReference type="Proteomes" id="UP000664859">
    <property type="component" value="Unassembled WGS sequence"/>
</dbReference>
<feature type="compositionally biased region" description="Low complexity" evidence="1">
    <location>
        <begin position="19"/>
        <end position="44"/>
    </location>
</feature>
<feature type="domain" description="Methyltransferase" evidence="3">
    <location>
        <begin position="310"/>
        <end position="460"/>
    </location>
</feature>